<dbReference type="PANTHER" id="PTHR30055:SF234">
    <property type="entry name" value="HTH-TYPE TRANSCRIPTIONAL REGULATOR BETI"/>
    <property type="match status" value="1"/>
</dbReference>
<reference evidence="6 7" key="1">
    <citation type="submission" date="2022-06" db="EMBL/GenBank/DDBJ databases">
        <title>Genomic Encyclopedia of Type Strains, Phase I: the one thousand microbial genomes (KMG-I) project.</title>
        <authorList>
            <person name="Kyrpides N."/>
        </authorList>
    </citation>
    <scope>NUCLEOTIDE SEQUENCE [LARGE SCALE GENOMIC DNA]</scope>
    <source>
        <strain evidence="6 7">DSM 43889</strain>
    </source>
</reference>
<dbReference type="Proteomes" id="UP000791080">
    <property type="component" value="Unassembled WGS sequence"/>
</dbReference>
<dbReference type="EMBL" id="AUBJ02000001">
    <property type="protein sequence ID" value="MCP2330248.1"/>
    <property type="molecule type" value="Genomic_DNA"/>
</dbReference>
<comment type="caution">
    <text evidence="6">The sequence shown here is derived from an EMBL/GenBank/DDBJ whole genome shotgun (WGS) entry which is preliminary data.</text>
</comment>
<dbReference type="SUPFAM" id="SSF46689">
    <property type="entry name" value="Homeodomain-like"/>
    <property type="match status" value="1"/>
</dbReference>
<keyword evidence="3" id="KW-0804">Transcription</keyword>
<evidence type="ECO:0000256" key="4">
    <source>
        <dbReference type="PROSITE-ProRule" id="PRU00335"/>
    </source>
</evidence>
<keyword evidence="7" id="KW-1185">Reference proteome</keyword>
<dbReference type="Gene3D" id="1.10.357.10">
    <property type="entry name" value="Tetracycline Repressor, domain 2"/>
    <property type="match status" value="1"/>
</dbReference>
<dbReference type="PANTHER" id="PTHR30055">
    <property type="entry name" value="HTH-TYPE TRANSCRIPTIONAL REGULATOR RUTR"/>
    <property type="match status" value="1"/>
</dbReference>
<sequence length="242" mass="26257">MASDERDDAAASGDTRRDRAGRILDAASALTLRWGYQKTTIDDIARAAGVAKGTIYLHWKSRDALFLALLRRERALAATEIRDLAAQDPAGHTLRGVLVHSYRVVARRPLLLAVLTRDRDVLGRLLTTGAPTARPPLSVGFPRYLEHLRAGGWVRTDQTLAAQLSLGTATIYGFLLTRPLMPDEFAVTDDDAAELVADTVCRALDRGSPLGDTETEGVAAASAAYLAEAARFTIERYENEVA</sequence>
<dbReference type="InterPro" id="IPR001647">
    <property type="entry name" value="HTH_TetR"/>
</dbReference>
<proteinExistence type="predicted"/>
<evidence type="ECO:0000313" key="7">
    <source>
        <dbReference type="Proteomes" id="UP000791080"/>
    </source>
</evidence>
<evidence type="ECO:0000256" key="2">
    <source>
        <dbReference type="ARBA" id="ARBA00023125"/>
    </source>
</evidence>
<evidence type="ECO:0000256" key="1">
    <source>
        <dbReference type="ARBA" id="ARBA00023015"/>
    </source>
</evidence>
<keyword evidence="2 4" id="KW-0238">DNA-binding</keyword>
<dbReference type="InterPro" id="IPR009057">
    <property type="entry name" value="Homeodomain-like_sf"/>
</dbReference>
<dbReference type="PRINTS" id="PR00455">
    <property type="entry name" value="HTHTETR"/>
</dbReference>
<keyword evidence="1" id="KW-0805">Transcription regulation</keyword>
<dbReference type="Pfam" id="PF00440">
    <property type="entry name" value="TetR_N"/>
    <property type="match status" value="1"/>
</dbReference>
<organism evidence="6 7">
    <name type="scientific">Actinoalloteichus caeruleus DSM 43889</name>
    <dbReference type="NCBI Taxonomy" id="1120930"/>
    <lineage>
        <taxon>Bacteria</taxon>
        <taxon>Bacillati</taxon>
        <taxon>Actinomycetota</taxon>
        <taxon>Actinomycetes</taxon>
        <taxon>Pseudonocardiales</taxon>
        <taxon>Pseudonocardiaceae</taxon>
        <taxon>Actinoalloteichus</taxon>
        <taxon>Actinoalloteichus cyanogriseus</taxon>
    </lineage>
</organism>
<evidence type="ECO:0000256" key="3">
    <source>
        <dbReference type="ARBA" id="ARBA00023163"/>
    </source>
</evidence>
<evidence type="ECO:0000259" key="5">
    <source>
        <dbReference type="PROSITE" id="PS50977"/>
    </source>
</evidence>
<gene>
    <name evidence="6" type="ORF">G443_000518</name>
</gene>
<feature type="domain" description="HTH tetR-type" evidence="5">
    <location>
        <begin position="17"/>
        <end position="77"/>
    </location>
</feature>
<dbReference type="PROSITE" id="PS50977">
    <property type="entry name" value="HTH_TETR_2"/>
    <property type="match status" value="1"/>
</dbReference>
<dbReference type="InterPro" id="IPR050109">
    <property type="entry name" value="HTH-type_TetR-like_transc_reg"/>
</dbReference>
<evidence type="ECO:0000313" key="6">
    <source>
        <dbReference type="EMBL" id="MCP2330248.1"/>
    </source>
</evidence>
<accession>A0ABT1JCP6</accession>
<feature type="DNA-binding region" description="H-T-H motif" evidence="4">
    <location>
        <begin position="40"/>
        <end position="59"/>
    </location>
</feature>
<name>A0ABT1JCP6_ACTCY</name>
<protein>
    <submittedName>
        <fullName evidence="6">Transcriptional regulator, TetR family</fullName>
    </submittedName>
</protein>